<evidence type="ECO:0000313" key="4">
    <source>
        <dbReference type="Proteomes" id="UP000184330"/>
    </source>
</evidence>
<evidence type="ECO:0000256" key="2">
    <source>
        <dbReference type="SAM" id="Phobius"/>
    </source>
</evidence>
<name>A0A1L7X130_9HELO</name>
<sequence>MATDPELTLLSSINDRLEPSLWNLIIQTLAFIFAIVSVAFSVQSYVVAMSANRFASEANQVALLTLCLSSNNTLIEQACGSVFQIAALSLPDLTTSIFGIVPATGNGTTGNGTSTPHAASGLSKGGIAGIITGGILATMIFLVAGFLFILFARRRKAIYDDNISIFNQPQPIIRYQENSQEPLRTSDGAELQSYPRSHFRRQDQI</sequence>
<protein>
    <submittedName>
        <fullName evidence="3">Uncharacterized protein</fullName>
    </submittedName>
</protein>
<keyword evidence="2" id="KW-0812">Transmembrane</keyword>
<keyword evidence="2" id="KW-0472">Membrane</keyword>
<feature type="transmembrane region" description="Helical" evidence="2">
    <location>
        <begin position="127"/>
        <end position="152"/>
    </location>
</feature>
<feature type="transmembrane region" description="Helical" evidence="2">
    <location>
        <begin position="21"/>
        <end position="42"/>
    </location>
</feature>
<feature type="region of interest" description="Disordered" evidence="1">
    <location>
        <begin position="179"/>
        <end position="205"/>
    </location>
</feature>
<keyword evidence="4" id="KW-1185">Reference proteome</keyword>
<gene>
    <name evidence="3" type="ORF">PAC_08621</name>
</gene>
<reference evidence="3 4" key="1">
    <citation type="submission" date="2016-03" db="EMBL/GenBank/DDBJ databases">
        <authorList>
            <person name="Ploux O."/>
        </authorList>
    </citation>
    <scope>NUCLEOTIDE SEQUENCE [LARGE SCALE GENOMIC DNA]</scope>
    <source>
        <strain evidence="3 4">UAMH 11012</strain>
    </source>
</reference>
<accession>A0A1L7X130</accession>
<organism evidence="3 4">
    <name type="scientific">Phialocephala subalpina</name>
    <dbReference type="NCBI Taxonomy" id="576137"/>
    <lineage>
        <taxon>Eukaryota</taxon>
        <taxon>Fungi</taxon>
        <taxon>Dikarya</taxon>
        <taxon>Ascomycota</taxon>
        <taxon>Pezizomycotina</taxon>
        <taxon>Leotiomycetes</taxon>
        <taxon>Helotiales</taxon>
        <taxon>Mollisiaceae</taxon>
        <taxon>Phialocephala</taxon>
        <taxon>Phialocephala fortinii species complex</taxon>
    </lineage>
</organism>
<proteinExistence type="predicted"/>
<dbReference type="AlphaFoldDB" id="A0A1L7X130"/>
<dbReference type="Proteomes" id="UP000184330">
    <property type="component" value="Unassembled WGS sequence"/>
</dbReference>
<dbReference type="EMBL" id="FJOG01000012">
    <property type="protein sequence ID" value="CZR58729.1"/>
    <property type="molecule type" value="Genomic_DNA"/>
</dbReference>
<evidence type="ECO:0000313" key="3">
    <source>
        <dbReference type="EMBL" id="CZR58729.1"/>
    </source>
</evidence>
<evidence type="ECO:0000256" key="1">
    <source>
        <dbReference type="SAM" id="MobiDB-lite"/>
    </source>
</evidence>
<keyword evidence="2" id="KW-1133">Transmembrane helix</keyword>